<evidence type="ECO:0000256" key="13">
    <source>
        <dbReference type="SAM" id="Phobius"/>
    </source>
</evidence>
<evidence type="ECO:0000256" key="9">
    <source>
        <dbReference type="ARBA" id="ARBA00023157"/>
    </source>
</evidence>
<keyword evidence="7" id="KW-0297">G-protein coupled receptor</keyword>
<keyword evidence="5 14" id="KW-0732">Signal</keyword>
<reference evidence="16" key="1">
    <citation type="submission" date="2025-08" db="UniProtKB">
        <authorList>
            <consortium name="RefSeq"/>
        </authorList>
    </citation>
    <scope>IDENTIFICATION</scope>
</reference>
<dbReference type="InterPro" id="IPR023311">
    <property type="entry name" value="Methusela_ecto_dom_2"/>
</dbReference>
<dbReference type="Pfam" id="PF06652">
    <property type="entry name" value="Methuselah_N"/>
    <property type="match status" value="1"/>
</dbReference>
<evidence type="ECO:0000256" key="3">
    <source>
        <dbReference type="ARBA" id="ARBA00022475"/>
    </source>
</evidence>
<sequence length="475" mass="55308">MRLLLGYLAAVILLMVQHSSAEIDDCDFFDTVSLSADQRIQNGSYLYEGVLIPAHLTGEYDFIFANGSKKWVPSYMRGCVCKLRTCVRFCCLHDHSLDPKYNEESQCNIMLEDHQEMIDPFVDITLKNGSVVKRHFKNDLIVQWDLPMPCGDPYKVDNQNEGDNYTLYENGTFIRHYDNVVMNKREYCLQHFLFKDENNNITKSVRIVAHNCPNTESKTGQTIVMITSLFFMALTICAHLLVEQLRNLHGKCIICYLVCIFMGFLFLLLDLWKLSLSFCALAGFMGYFFVMAAFFWLSVISLRTFTKLCNKFKWLSLDEFAILNTYAWGLAGALTGVTYTAQKFVANENWNPRVGAGHCWIATNEWSAMLYFYGPMVLLIAFNITMFTRTAMEIMKSNREMKFFEQKQESHTYFLRLFIVMGMTWSFEIISYFVQNDTLLRRAFLVTDYINWSQGVIIFLLFILRRKILKPSKER</sequence>
<feature type="transmembrane region" description="Helical" evidence="13">
    <location>
        <begin position="370"/>
        <end position="392"/>
    </location>
</feature>
<feature type="domain" description="G-protein coupled receptors family 2 profile 2" evidence="15">
    <location>
        <begin position="217"/>
        <end position="466"/>
    </location>
</feature>
<dbReference type="PANTHER" id="PTHR47154:SF2">
    <property type="entry name" value="G-PROTEIN COUPLED RECEPTOR MTH-RELATED"/>
    <property type="match status" value="1"/>
</dbReference>
<dbReference type="CDD" id="cd15039">
    <property type="entry name" value="7tmB3_Methuselah-like"/>
    <property type="match status" value="1"/>
</dbReference>
<keyword evidence="3" id="KW-1003">Cell membrane</keyword>
<dbReference type="InterPro" id="IPR036272">
    <property type="entry name" value="Methuselah_N_sf"/>
</dbReference>
<keyword evidence="12" id="KW-0807">Transducer</keyword>
<dbReference type="PANTHER" id="PTHR47154">
    <property type="entry name" value="G-PROTEIN COUPLED RECEPTOR MTH-RELATED"/>
    <property type="match status" value="1"/>
</dbReference>
<feature type="transmembrane region" description="Helical" evidence="13">
    <location>
        <begin position="413"/>
        <end position="434"/>
    </location>
</feature>
<feature type="transmembrane region" description="Helical" evidence="13">
    <location>
        <begin position="320"/>
        <end position="341"/>
    </location>
</feature>
<dbReference type="OrthoDB" id="6134459at2759"/>
<evidence type="ECO:0000256" key="4">
    <source>
        <dbReference type="ARBA" id="ARBA00022692"/>
    </source>
</evidence>
<evidence type="ECO:0000256" key="1">
    <source>
        <dbReference type="ARBA" id="ARBA00004651"/>
    </source>
</evidence>
<accession>A0A6P4EXS7</accession>
<evidence type="ECO:0000259" key="15">
    <source>
        <dbReference type="PROSITE" id="PS50261"/>
    </source>
</evidence>
<keyword evidence="11" id="KW-0325">Glycoprotein</keyword>
<keyword evidence="4 13" id="KW-0812">Transmembrane</keyword>
<dbReference type="AlphaFoldDB" id="A0A6P4EXS7"/>
<feature type="transmembrane region" description="Helical" evidence="13">
    <location>
        <begin position="449"/>
        <end position="465"/>
    </location>
</feature>
<keyword evidence="10 16" id="KW-0675">Receptor</keyword>
<evidence type="ECO:0000256" key="7">
    <source>
        <dbReference type="ARBA" id="ARBA00023040"/>
    </source>
</evidence>
<dbReference type="Gene3D" id="2.170.180.11">
    <property type="entry name" value="Methuselah ectodomain, domain 2"/>
    <property type="match status" value="1"/>
</dbReference>
<dbReference type="Gene3D" id="2.30.160.11">
    <property type="match status" value="1"/>
</dbReference>
<comment type="subcellular location">
    <subcellularLocation>
        <location evidence="1">Cell membrane</location>
        <topology evidence="1">Multi-pass membrane protein</topology>
    </subcellularLocation>
</comment>
<dbReference type="InterPro" id="IPR010596">
    <property type="entry name" value="Methuselah_N_dom"/>
</dbReference>
<evidence type="ECO:0000256" key="10">
    <source>
        <dbReference type="ARBA" id="ARBA00023170"/>
    </source>
</evidence>
<dbReference type="PROSITE" id="PS50261">
    <property type="entry name" value="G_PROTEIN_RECEP_F2_4"/>
    <property type="match status" value="1"/>
</dbReference>
<dbReference type="SUPFAM" id="SSF63877">
    <property type="entry name" value="Methuselah ectodomain"/>
    <property type="match status" value="1"/>
</dbReference>
<comment type="similarity">
    <text evidence="2">Belongs to the G-protein coupled receptor 2 family. Mth subfamily.</text>
</comment>
<feature type="transmembrane region" description="Helical" evidence="13">
    <location>
        <begin position="222"/>
        <end position="241"/>
    </location>
</feature>
<dbReference type="Gene3D" id="1.20.1070.10">
    <property type="entry name" value="Rhodopsin 7-helix transmembrane proteins"/>
    <property type="match status" value="1"/>
</dbReference>
<keyword evidence="6 13" id="KW-1133">Transmembrane helix</keyword>
<evidence type="ECO:0000313" key="16">
    <source>
        <dbReference type="RefSeq" id="XP_016982922.1"/>
    </source>
</evidence>
<organism evidence="16">
    <name type="scientific">Drosophila rhopaloa</name>
    <name type="common">Fruit fly</name>
    <dbReference type="NCBI Taxonomy" id="1041015"/>
    <lineage>
        <taxon>Eukaryota</taxon>
        <taxon>Metazoa</taxon>
        <taxon>Ecdysozoa</taxon>
        <taxon>Arthropoda</taxon>
        <taxon>Hexapoda</taxon>
        <taxon>Insecta</taxon>
        <taxon>Pterygota</taxon>
        <taxon>Neoptera</taxon>
        <taxon>Endopterygota</taxon>
        <taxon>Diptera</taxon>
        <taxon>Brachycera</taxon>
        <taxon>Muscomorpha</taxon>
        <taxon>Ephydroidea</taxon>
        <taxon>Drosophilidae</taxon>
        <taxon>Drosophila</taxon>
        <taxon>Sophophora</taxon>
    </lineage>
</organism>
<dbReference type="Pfam" id="PF00002">
    <property type="entry name" value="7tm_2"/>
    <property type="match status" value="1"/>
</dbReference>
<dbReference type="CDD" id="cd00251">
    <property type="entry name" value="Mth_Ecto"/>
    <property type="match status" value="1"/>
</dbReference>
<dbReference type="InterPro" id="IPR000832">
    <property type="entry name" value="GPCR_2_secretin-like"/>
</dbReference>
<evidence type="ECO:0000256" key="11">
    <source>
        <dbReference type="ARBA" id="ARBA00023180"/>
    </source>
</evidence>
<keyword evidence="9" id="KW-1015">Disulfide bond</keyword>
<feature type="transmembrane region" description="Helical" evidence="13">
    <location>
        <begin position="275"/>
        <end position="299"/>
    </location>
</feature>
<dbReference type="RefSeq" id="XP_016982922.1">
    <property type="nucleotide sequence ID" value="XM_017127433.1"/>
</dbReference>
<evidence type="ECO:0000256" key="6">
    <source>
        <dbReference type="ARBA" id="ARBA00022989"/>
    </source>
</evidence>
<dbReference type="InterPro" id="IPR051384">
    <property type="entry name" value="Mth_GPCR"/>
</dbReference>
<dbReference type="InterPro" id="IPR044860">
    <property type="entry name" value="Methusela_ecto_dom_1"/>
</dbReference>
<evidence type="ECO:0000256" key="2">
    <source>
        <dbReference type="ARBA" id="ARBA00008979"/>
    </source>
</evidence>
<dbReference type="InterPro" id="IPR017981">
    <property type="entry name" value="GPCR_2-like_7TM"/>
</dbReference>
<feature type="signal peptide" evidence="14">
    <location>
        <begin position="1"/>
        <end position="21"/>
    </location>
</feature>
<proteinExistence type="inferred from homology"/>
<name>A0A6P4EXS7_DRORH</name>
<evidence type="ECO:0000256" key="5">
    <source>
        <dbReference type="ARBA" id="ARBA00022729"/>
    </source>
</evidence>
<evidence type="ECO:0000256" key="14">
    <source>
        <dbReference type="SAM" id="SignalP"/>
    </source>
</evidence>
<evidence type="ECO:0000256" key="8">
    <source>
        <dbReference type="ARBA" id="ARBA00023136"/>
    </source>
</evidence>
<feature type="chain" id="PRO_5027916810" evidence="14">
    <location>
        <begin position="22"/>
        <end position="475"/>
    </location>
</feature>
<dbReference type="GO" id="GO:0008528">
    <property type="term" value="F:G protein-coupled peptide receptor activity"/>
    <property type="evidence" value="ECO:0007669"/>
    <property type="project" value="TreeGrafter"/>
</dbReference>
<keyword evidence="8 13" id="KW-0472">Membrane</keyword>
<gene>
    <name evidence="16" type="primary">LOC108047318</name>
</gene>
<evidence type="ECO:0000256" key="12">
    <source>
        <dbReference type="ARBA" id="ARBA00023224"/>
    </source>
</evidence>
<protein>
    <submittedName>
        <fullName evidence="16">G-protein coupled receptor Mth</fullName>
    </submittedName>
</protein>
<feature type="transmembrane region" description="Helical" evidence="13">
    <location>
        <begin position="253"/>
        <end position="269"/>
    </location>
</feature>
<dbReference type="GO" id="GO:0005886">
    <property type="term" value="C:plasma membrane"/>
    <property type="evidence" value="ECO:0007669"/>
    <property type="project" value="UniProtKB-SubCell"/>
</dbReference>
<dbReference type="GO" id="GO:0007166">
    <property type="term" value="P:cell surface receptor signaling pathway"/>
    <property type="evidence" value="ECO:0007669"/>
    <property type="project" value="InterPro"/>
</dbReference>